<evidence type="ECO:0000256" key="4">
    <source>
        <dbReference type="ARBA" id="ARBA00023014"/>
    </source>
</evidence>
<dbReference type="RefSeq" id="WP_267565325.1">
    <property type="nucleotide sequence ID" value="NZ_JAPNTZ010000008.1"/>
</dbReference>
<dbReference type="Proteomes" id="UP001151002">
    <property type="component" value="Unassembled WGS sequence"/>
</dbReference>
<evidence type="ECO:0000256" key="2">
    <source>
        <dbReference type="ARBA" id="ARBA00022723"/>
    </source>
</evidence>
<protein>
    <submittedName>
        <fullName evidence="6">CDGSH iron-sulfur domain-containing protein</fullName>
    </submittedName>
</protein>
<name>A0ABT4B385_9ACTN</name>
<keyword evidence="1" id="KW-0001">2Fe-2S</keyword>
<sequence length="72" mass="7668">MTSSIVPYPDGPLIVRGDFELLTPDGETIDPGRGTIALCRCGKSAAKPFCDGTHKAIKFHAEAGRETPVPRT</sequence>
<comment type="caution">
    <text evidence="6">The sequence shown here is derived from an EMBL/GenBank/DDBJ whole genome shotgun (WGS) entry which is preliminary data.</text>
</comment>
<dbReference type="EMBL" id="JAPNTZ010000008">
    <property type="protein sequence ID" value="MCY1140963.1"/>
    <property type="molecule type" value="Genomic_DNA"/>
</dbReference>
<feature type="domain" description="Iron-binding zinc finger CDGSH type" evidence="5">
    <location>
        <begin position="22"/>
        <end position="60"/>
    </location>
</feature>
<dbReference type="InterPro" id="IPR018967">
    <property type="entry name" value="FeS-contain_CDGSH-typ"/>
</dbReference>
<dbReference type="Gene3D" id="3.40.5.90">
    <property type="entry name" value="CDGSH iron-sulfur domain, mitoNEET-type"/>
    <property type="match status" value="1"/>
</dbReference>
<evidence type="ECO:0000259" key="5">
    <source>
        <dbReference type="SMART" id="SM00704"/>
    </source>
</evidence>
<reference evidence="6" key="1">
    <citation type="submission" date="2022-11" db="EMBL/GenBank/DDBJ databases">
        <authorList>
            <person name="Somphong A."/>
            <person name="Phongsopitanun W."/>
        </authorList>
    </citation>
    <scope>NUCLEOTIDE SEQUENCE</scope>
    <source>
        <strain evidence="6">Pm04-4</strain>
    </source>
</reference>
<keyword evidence="4" id="KW-0411">Iron-sulfur</keyword>
<keyword evidence="3" id="KW-0408">Iron</keyword>
<dbReference type="InterPro" id="IPR042216">
    <property type="entry name" value="MitoNEET_CISD"/>
</dbReference>
<evidence type="ECO:0000256" key="1">
    <source>
        <dbReference type="ARBA" id="ARBA00022714"/>
    </source>
</evidence>
<proteinExistence type="predicted"/>
<accession>A0ABT4B385</accession>
<evidence type="ECO:0000313" key="7">
    <source>
        <dbReference type="Proteomes" id="UP001151002"/>
    </source>
</evidence>
<keyword evidence="2" id="KW-0479">Metal-binding</keyword>
<gene>
    <name evidence="6" type="ORF">OWR29_23450</name>
</gene>
<keyword evidence="7" id="KW-1185">Reference proteome</keyword>
<dbReference type="SMART" id="SM00704">
    <property type="entry name" value="ZnF_CDGSH"/>
    <property type="match status" value="1"/>
</dbReference>
<organism evidence="6 7">
    <name type="scientific">Paractinoplanes pyxinae</name>
    <dbReference type="NCBI Taxonomy" id="2997416"/>
    <lineage>
        <taxon>Bacteria</taxon>
        <taxon>Bacillati</taxon>
        <taxon>Actinomycetota</taxon>
        <taxon>Actinomycetes</taxon>
        <taxon>Micromonosporales</taxon>
        <taxon>Micromonosporaceae</taxon>
        <taxon>Paractinoplanes</taxon>
    </lineage>
</organism>
<dbReference type="Pfam" id="PF09360">
    <property type="entry name" value="zf-CDGSH"/>
    <property type="match status" value="1"/>
</dbReference>
<evidence type="ECO:0000256" key="3">
    <source>
        <dbReference type="ARBA" id="ARBA00023004"/>
    </source>
</evidence>
<evidence type="ECO:0000313" key="6">
    <source>
        <dbReference type="EMBL" id="MCY1140963.1"/>
    </source>
</evidence>